<organism evidence="1 2">
    <name type="scientific">Rhizoclosmatium globosum</name>
    <dbReference type="NCBI Taxonomy" id="329046"/>
    <lineage>
        <taxon>Eukaryota</taxon>
        <taxon>Fungi</taxon>
        <taxon>Fungi incertae sedis</taxon>
        <taxon>Chytridiomycota</taxon>
        <taxon>Chytridiomycota incertae sedis</taxon>
        <taxon>Chytridiomycetes</taxon>
        <taxon>Chytridiales</taxon>
        <taxon>Chytriomycetaceae</taxon>
        <taxon>Rhizoclosmatium</taxon>
    </lineage>
</organism>
<dbReference type="EMBL" id="MCGO01000016">
    <property type="protein sequence ID" value="ORY46594.1"/>
    <property type="molecule type" value="Genomic_DNA"/>
</dbReference>
<dbReference type="SUPFAM" id="SSF53822">
    <property type="entry name" value="Periplasmic binding protein-like I"/>
    <property type="match status" value="1"/>
</dbReference>
<evidence type="ECO:0000313" key="2">
    <source>
        <dbReference type="Proteomes" id="UP000193642"/>
    </source>
</evidence>
<name>A0A1Y2CIE1_9FUNG</name>
<dbReference type="Proteomes" id="UP000193642">
    <property type="component" value="Unassembled WGS sequence"/>
</dbReference>
<evidence type="ECO:0000313" key="1">
    <source>
        <dbReference type="EMBL" id="ORY46594.1"/>
    </source>
</evidence>
<gene>
    <name evidence="1" type="ORF">BCR33DRAFT_131823</name>
</gene>
<accession>A0A1Y2CIE1</accession>
<keyword evidence="2" id="KW-1185">Reference proteome</keyword>
<dbReference type="InterPro" id="IPR028082">
    <property type="entry name" value="Peripla_BP_I"/>
</dbReference>
<proteinExistence type="predicted"/>
<sequence length="158" mass="17960">MRGDILVSVLTEIYPYLIQAQTIMGLGETMALLLKSWNVKKIVFITQTDINSRNSQSRLVKEVLQKQSIIISTLNKVDGNLISYVVQCLATFDARYFYIDGDGAFIAQIYYSLAVRRKFVGPKYVWLASNLPWPSDDPVKRWGRTTTSCLAESFCLMC</sequence>
<dbReference type="AlphaFoldDB" id="A0A1Y2CIE1"/>
<comment type="caution">
    <text evidence="1">The sequence shown here is derived from an EMBL/GenBank/DDBJ whole genome shotgun (WGS) entry which is preliminary data.</text>
</comment>
<reference evidence="1 2" key="1">
    <citation type="submission" date="2016-07" db="EMBL/GenBank/DDBJ databases">
        <title>Pervasive Adenine N6-methylation of Active Genes in Fungi.</title>
        <authorList>
            <consortium name="DOE Joint Genome Institute"/>
            <person name="Mondo S.J."/>
            <person name="Dannebaum R.O."/>
            <person name="Kuo R.C."/>
            <person name="Labutti K."/>
            <person name="Haridas S."/>
            <person name="Kuo A."/>
            <person name="Salamov A."/>
            <person name="Ahrendt S.R."/>
            <person name="Lipzen A."/>
            <person name="Sullivan W."/>
            <person name="Andreopoulos W.B."/>
            <person name="Clum A."/>
            <person name="Lindquist E."/>
            <person name="Daum C."/>
            <person name="Ramamoorthy G.K."/>
            <person name="Gryganskyi A."/>
            <person name="Culley D."/>
            <person name="Magnuson J.K."/>
            <person name="James T.Y."/>
            <person name="O'Malley M.A."/>
            <person name="Stajich J.E."/>
            <person name="Spatafora J.W."/>
            <person name="Visel A."/>
            <person name="Grigoriev I.V."/>
        </authorList>
    </citation>
    <scope>NUCLEOTIDE SEQUENCE [LARGE SCALE GENOMIC DNA]</scope>
    <source>
        <strain evidence="1 2">JEL800</strain>
    </source>
</reference>
<protein>
    <submittedName>
        <fullName evidence="1">Uncharacterized protein</fullName>
    </submittedName>
</protein>
<dbReference type="Gene3D" id="3.40.50.2300">
    <property type="match status" value="1"/>
</dbReference>